<sequence>MPALIPTAFTAKVTWLGANADRDAALETQALTEMSLTFQGFGGESHAGLTRPADSRVRAQYKRGTPIRNTRQLSIVSAEDLAAIAAAMGLAALDPALVGASMVVSGIPAFSHVPPSSRLQDEASGTTLTIDMENRPCHLPAAPIDARHPGFGKAFKRAALHRRGVTAWVEREGTIALGATLRLHIPDQPAWPHLEAARATAR</sequence>
<dbReference type="PROSITE" id="PS51340">
    <property type="entry name" value="MOSC"/>
    <property type="match status" value="1"/>
</dbReference>
<evidence type="ECO:0000313" key="3">
    <source>
        <dbReference type="Proteomes" id="UP001337723"/>
    </source>
</evidence>
<dbReference type="Pfam" id="PF03473">
    <property type="entry name" value="MOSC"/>
    <property type="match status" value="1"/>
</dbReference>
<dbReference type="PANTHER" id="PTHR36930">
    <property type="entry name" value="METAL-SULFUR CLUSTER BIOSYNTHESIS PROTEINS YUAD-RELATED"/>
    <property type="match status" value="1"/>
</dbReference>
<dbReference type="GO" id="GO:0030170">
    <property type="term" value="F:pyridoxal phosphate binding"/>
    <property type="evidence" value="ECO:0007669"/>
    <property type="project" value="InterPro"/>
</dbReference>
<dbReference type="RefSeq" id="WP_338272113.1">
    <property type="nucleotide sequence ID" value="NZ_AP027266.1"/>
</dbReference>
<dbReference type="AlphaFoldDB" id="A0AA48H7E9"/>
<protein>
    <recommendedName>
        <fullName evidence="1">MOSC domain-containing protein</fullName>
    </recommendedName>
</protein>
<keyword evidence="3" id="KW-1185">Reference proteome</keyword>
<accession>A0AA48H7E9</accession>
<dbReference type="EMBL" id="AP027266">
    <property type="protein sequence ID" value="BDW86195.1"/>
    <property type="molecule type" value="Genomic_DNA"/>
</dbReference>
<dbReference type="GO" id="GO:0003824">
    <property type="term" value="F:catalytic activity"/>
    <property type="evidence" value="ECO:0007669"/>
    <property type="project" value="InterPro"/>
</dbReference>
<dbReference type="KEGG" id="rmai:MACH21_23720"/>
<dbReference type="GO" id="GO:0030151">
    <property type="term" value="F:molybdenum ion binding"/>
    <property type="evidence" value="ECO:0007669"/>
    <property type="project" value="InterPro"/>
</dbReference>
<evidence type="ECO:0000313" key="2">
    <source>
        <dbReference type="EMBL" id="BDW86195.1"/>
    </source>
</evidence>
<dbReference type="Gene3D" id="2.40.33.20">
    <property type="entry name" value="PK beta-barrel domain-like"/>
    <property type="match status" value="1"/>
</dbReference>
<dbReference type="InterPro" id="IPR011037">
    <property type="entry name" value="Pyrv_Knase-like_insert_dom_sf"/>
</dbReference>
<dbReference type="Proteomes" id="UP001337723">
    <property type="component" value="Chromosome"/>
</dbReference>
<dbReference type="SUPFAM" id="SSF50800">
    <property type="entry name" value="PK beta-barrel domain-like"/>
    <property type="match status" value="1"/>
</dbReference>
<reference evidence="2 3" key="1">
    <citation type="submission" date="2023-01" db="EMBL/GenBank/DDBJ databases">
        <title>Complete genome sequence of Roseicyclus marinus strain Dej080120_10.</title>
        <authorList>
            <person name="Ueki S."/>
            <person name="Maruyama F."/>
        </authorList>
    </citation>
    <scope>NUCLEOTIDE SEQUENCE [LARGE SCALE GENOMIC DNA]</scope>
    <source>
        <strain evidence="2 3">Dej080120_10</strain>
    </source>
</reference>
<name>A0AA48H7E9_9RHOB</name>
<proteinExistence type="predicted"/>
<dbReference type="PANTHER" id="PTHR36930:SF1">
    <property type="entry name" value="MOSC DOMAIN-CONTAINING PROTEIN"/>
    <property type="match status" value="1"/>
</dbReference>
<feature type="domain" description="MOSC" evidence="1">
    <location>
        <begin position="28"/>
        <end position="184"/>
    </location>
</feature>
<dbReference type="InterPro" id="IPR052716">
    <property type="entry name" value="MOSC_domain"/>
</dbReference>
<gene>
    <name evidence="2" type="ORF">MACH21_23720</name>
</gene>
<dbReference type="InterPro" id="IPR005302">
    <property type="entry name" value="MoCF_Sase_C"/>
</dbReference>
<evidence type="ECO:0000259" key="1">
    <source>
        <dbReference type="PROSITE" id="PS51340"/>
    </source>
</evidence>
<organism evidence="2 3">
    <name type="scientific">Roseicyclus marinus</name>
    <dbReference type="NCBI Taxonomy" id="2161673"/>
    <lineage>
        <taxon>Bacteria</taxon>
        <taxon>Pseudomonadati</taxon>
        <taxon>Pseudomonadota</taxon>
        <taxon>Alphaproteobacteria</taxon>
        <taxon>Rhodobacterales</taxon>
        <taxon>Roseobacteraceae</taxon>
        <taxon>Roseicyclus</taxon>
    </lineage>
</organism>